<accession>A0ABD2YB96</accession>
<name>A0ABD2YB96_9GENT</name>
<gene>
    <name evidence="1" type="ORF">ACH5RR_037566</name>
</gene>
<dbReference type="Proteomes" id="UP001630127">
    <property type="component" value="Unassembled WGS sequence"/>
</dbReference>
<reference evidence="1 2" key="1">
    <citation type="submission" date="2024-11" db="EMBL/GenBank/DDBJ databases">
        <title>A near-complete genome assembly of Cinchona calisaya.</title>
        <authorList>
            <person name="Lian D.C."/>
            <person name="Zhao X.W."/>
            <person name="Wei L."/>
        </authorList>
    </citation>
    <scope>NUCLEOTIDE SEQUENCE [LARGE SCALE GENOMIC DNA]</scope>
    <source>
        <tissue evidence="1">Nenye</tissue>
    </source>
</reference>
<dbReference type="AlphaFoldDB" id="A0ABD2YB96"/>
<dbReference type="PANTHER" id="PTHR46890">
    <property type="entry name" value="NON-LTR RETROLELEMENT REVERSE TRANSCRIPTASE-LIKE PROTEIN-RELATED"/>
    <property type="match status" value="1"/>
</dbReference>
<proteinExistence type="predicted"/>
<dbReference type="PANTHER" id="PTHR46890:SF48">
    <property type="entry name" value="RNA-DIRECTED DNA POLYMERASE"/>
    <property type="match status" value="1"/>
</dbReference>
<sequence length="128" mass="14843">MHPNKSPHSDGMSPIFFQKFWHIIGLDVVDIVKSFFHTGHLLKSFYVPKVDCPTNLSYFRPISLCNIFYKAITKLLANKLKPILNSCISCNQVAFVPGKHIFDNIIVAHEFLHFVKKKKEMVRMVLWP</sequence>
<evidence type="ECO:0000313" key="1">
    <source>
        <dbReference type="EMBL" id="KAL3503117.1"/>
    </source>
</evidence>
<comment type="caution">
    <text evidence="1">The sequence shown here is derived from an EMBL/GenBank/DDBJ whole genome shotgun (WGS) entry which is preliminary data.</text>
</comment>
<protein>
    <recommendedName>
        <fullName evidence="3">Reverse transcriptase domain-containing protein</fullName>
    </recommendedName>
</protein>
<dbReference type="InterPro" id="IPR052343">
    <property type="entry name" value="Retrotransposon-Effector_Assoc"/>
</dbReference>
<organism evidence="1 2">
    <name type="scientific">Cinchona calisaya</name>
    <dbReference type="NCBI Taxonomy" id="153742"/>
    <lineage>
        <taxon>Eukaryota</taxon>
        <taxon>Viridiplantae</taxon>
        <taxon>Streptophyta</taxon>
        <taxon>Embryophyta</taxon>
        <taxon>Tracheophyta</taxon>
        <taxon>Spermatophyta</taxon>
        <taxon>Magnoliopsida</taxon>
        <taxon>eudicotyledons</taxon>
        <taxon>Gunneridae</taxon>
        <taxon>Pentapetalae</taxon>
        <taxon>asterids</taxon>
        <taxon>lamiids</taxon>
        <taxon>Gentianales</taxon>
        <taxon>Rubiaceae</taxon>
        <taxon>Cinchonoideae</taxon>
        <taxon>Cinchoneae</taxon>
        <taxon>Cinchona</taxon>
    </lineage>
</organism>
<keyword evidence="2" id="KW-1185">Reference proteome</keyword>
<evidence type="ECO:0000313" key="2">
    <source>
        <dbReference type="Proteomes" id="UP001630127"/>
    </source>
</evidence>
<evidence type="ECO:0008006" key="3">
    <source>
        <dbReference type="Google" id="ProtNLM"/>
    </source>
</evidence>
<dbReference type="EMBL" id="JBJUIK010000015">
    <property type="protein sequence ID" value="KAL3503117.1"/>
    <property type="molecule type" value="Genomic_DNA"/>
</dbReference>